<gene>
    <name evidence="2" type="ORF">SAMN05216258_1612</name>
</gene>
<evidence type="ECO:0000313" key="2">
    <source>
        <dbReference type="EMBL" id="SFJ36919.1"/>
    </source>
</evidence>
<organism evidence="2 3">
    <name type="scientific">Albimonas pacifica</name>
    <dbReference type="NCBI Taxonomy" id="1114924"/>
    <lineage>
        <taxon>Bacteria</taxon>
        <taxon>Pseudomonadati</taxon>
        <taxon>Pseudomonadota</taxon>
        <taxon>Alphaproteobacteria</taxon>
        <taxon>Rhodobacterales</taxon>
        <taxon>Paracoccaceae</taxon>
        <taxon>Albimonas</taxon>
    </lineage>
</organism>
<sequence length="111" mass="12301">MTHYRAVSPDPRPWCSASRATPEEARIEAVRRAGGDAWSNEELRAQIWRSLARGGWRLEEVDGSGRHLGWVGGDARPKGEGLRSDGPGRAGDRPTGRLDEHRPIPVLGQRR</sequence>
<proteinExistence type="predicted"/>
<dbReference type="STRING" id="1114924.SAMN05216258_1612"/>
<name>A0A1I3QTT3_9RHOB</name>
<protein>
    <submittedName>
        <fullName evidence="2">Uncharacterized protein</fullName>
    </submittedName>
</protein>
<dbReference type="EMBL" id="FOQH01000061">
    <property type="protein sequence ID" value="SFJ36919.1"/>
    <property type="molecule type" value="Genomic_DNA"/>
</dbReference>
<dbReference type="RefSeq" id="WP_143103491.1">
    <property type="nucleotide sequence ID" value="NZ_FOQH01000061.1"/>
</dbReference>
<keyword evidence="3" id="KW-1185">Reference proteome</keyword>
<feature type="region of interest" description="Disordered" evidence="1">
    <location>
        <begin position="1"/>
        <end position="22"/>
    </location>
</feature>
<feature type="compositionally biased region" description="Basic and acidic residues" evidence="1">
    <location>
        <begin position="90"/>
        <end position="103"/>
    </location>
</feature>
<accession>A0A1I3QTT3</accession>
<evidence type="ECO:0000256" key="1">
    <source>
        <dbReference type="SAM" id="MobiDB-lite"/>
    </source>
</evidence>
<dbReference type="Proteomes" id="UP000199377">
    <property type="component" value="Unassembled WGS sequence"/>
</dbReference>
<evidence type="ECO:0000313" key="3">
    <source>
        <dbReference type="Proteomes" id="UP000199377"/>
    </source>
</evidence>
<dbReference type="AlphaFoldDB" id="A0A1I3QTT3"/>
<feature type="region of interest" description="Disordered" evidence="1">
    <location>
        <begin position="64"/>
        <end position="111"/>
    </location>
</feature>
<reference evidence="2 3" key="1">
    <citation type="submission" date="2016-10" db="EMBL/GenBank/DDBJ databases">
        <authorList>
            <person name="de Groot N.N."/>
        </authorList>
    </citation>
    <scope>NUCLEOTIDE SEQUENCE [LARGE SCALE GENOMIC DNA]</scope>
    <source>
        <strain evidence="2 3">CGMCC 1.11030</strain>
    </source>
</reference>